<dbReference type="InterPro" id="IPR050288">
    <property type="entry name" value="Cellulose_deg_GH3"/>
</dbReference>
<evidence type="ECO:0000256" key="1">
    <source>
        <dbReference type="ARBA" id="ARBA00005336"/>
    </source>
</evidence>
<dbReference type="Gene3D" id="3.40.50.1700">
    <property type="entry name" value="Glycoside hydrolase family 3 C-terminal domain"/>
    <property type="match status" value="1"/>
</dbReference>
<evidence type="ECO:0000256" key="4">
    <source>
        <dbReference type="RuleBase" id="RU361161"/>
    </source>
</evidence>
<feature type="domain" description="Fibronectin type III-like" evidence="6">
    <location>
        <begin position="577"/>
        <end position="647"/>
    </location>
</feature>
<protein>
    <submittedName>
        <fullName evidence="7">Glycosyl hydrolase</fullName>
    </submittedName>
</protein>
<dbReference type="Pfam" id="PF00933">
    <property type="entry name" value="Glyco_hydro_3"/>
    <property type="match status" value="1"/>
</dbReference>
<dbReference type="InterPro" id="IPR019800">
    <property type="entry name" value="Glyco_hydro_3_AS"/>
</dbReference>
<dbReference type="Pfam" id="PF01915">
    <property type="entry name" value="Glyco_hydro_3_C"/>
    <property type="match status" value="1"/>
</dbReference>
<name>A0A556R4V2_9BIFI</name>
<dbReference type="Pfam" id="PF14310">
    <property type="entry name" value="Fn3-like"/>
    <property type="match status" value="1"/>
</dbReference>
<dbReference type="PANTHER" id="PTHR42715">
    <property type="entry name" value="BETA-GLUCOSIDASE"/>
    <property type="match status" value="1"/>
</dbReference>
<dbReference type="InterPro" id="IPR013783">
    <property type="entry name" value="Ig-like_fold"/>
</dbReference>
<evidence type="ECO:0000313" key="7">
    <source>
        <dbReference type="EMBL" id="TSJ83916.1"/>
    </source>
</evidence>
<keyword evidence="8" id="KW-1185">Reference proteome</keyword>
<dbReference type="PRINTS" id="PR00133">
    <property type="entry name" value="GLHYDRLASE3"/>
</dbReference>
<dbReference type="PROSITE" id="PS00775">
    <property type="entry name" value="GLYCOSYL_HYDROL_F3"/>
    <property type="match status" value="1"/>
</dbReference>
<evidence type="ECO:0000256" key="2">
    <source>
        <dbReference type="ARBA" id="ARBA00022801"/>
    </source>
</evidence>
<dbReference type="Gene3D" id="3.20.20.300">
    <property type="entry name" value="Glycoside hydrolase, family 3, N-terminal domain"/>
    <property type="match status" value="1"/>
</dbReference>
<dbReference type="Gene3D" id="2.60.40.10">
    <property type="entry name" value="Immunoglobulins"/>
    <property type="match status" value="1"/>
</dbReference>
<accession>A0A556R4V2</accession>
<evidence type="ECO:0000313" key="8">
    <source>
        <dbReference type="Proteomes" id="UP000316508"/>
    </source>
</evidence>
<feature type="region of interest" description="Disordered" evidence="5">
    <location>
        <begin position="36"/>
        <end position="57"/>
    </location>
</feature>
<keyword evidence="3" id="KW-0119">Carbohydrate metabolism</keyword>
<evidence type="ECO:0000256" key="3">
    <source>
        <dbReference type="ARBA" id="ARBA00023277"/>
    </source>
</evidence>
<dbReference type="SUPFAM" id="SSF52279">
    <property type="entry name" value="Beta-D-glucan exohydrolase, C-terminal domain"/>
    <property type="match status" value="1"/>
</dbReference>
<gene>
    <name evidence="7" type="ORF">FPK30_00075</name>
</gene>
<dbReference type="GO" id="GO:0005975">
    <property type="term" value="P:carbohydrate metabolic process"/>
    <property type="evidence" value="ECO:0007669"/>
    <property type="project" value="InterPro"/>
</dbReference>
<dbReference type="Proteomes" id="UP000316508">
    <property type="component" value="Unassembled WGS sequence"/>
</dbReference>
<evidence type="ECO:0000256" key="5">
    <source>
        <dbReference type="SAM" id="MobiDB-lite"/>
    </source>
</evidence>
<evidence type="ECO:0000259" key="6">
    <source>
        <dbReference type="SMART" id="SM01217"/>
    </source>
</evidence>
<dbReference type="RefSeq" id="WP_144084795.1">
    <property type="nucleotide sequence ID" value="NZ_JACFRS010000001.1"/>
</dbReference>
<dbReference type="SUPFAM" id="SSF51445">
    <property type="entry name" value="(Trans)glycosidases"/>
    <property type="match status" value="1"/>
</dbReference>
<dbReference type="GO" id="GO:0004553">
    <property type="term" value="F:hydrolase activity, hydrolyzing O-glycosyl compounds"/>
    <property type="evidence" value="ECO:0007669"/>
    <property type="project" value="InterPro"/>
</dbReference>
<organism evidence="7 8">
    <name type="scientific">Bifidobacterium apousia</name>
    <dbReference type="NCBI Taxonomy" id="2750996"/>
    <lineage>
        <taxon>Bacteria</taxon>
        <taxon>Bacillati</taxon>
        <taxon>Actinomycetota</taxon>
        <taxon>Actinomycetes</taxon>
        <taxon>Bifidobacteriales</taxon>
        <taxon>Bifidobacteriaceae</taxon>
        <taxon>Bifidobacterium</taxon>
    </lineage>
</organism>
<comment type="similarity">
    <text evidence="1 4">Belongs to the glycosyl hydrolase 3 family.</text>
</comment>
<dbReference type="AlphaFoldDB" id="A0A556R4V2"/>
<dbReference type="InterPro" id="IPR036962">
    <property type="entry name" value="Glyco_hydro_3_N_sf"/>
</dbReference>
<dbReference type="PANTHER" id="PTHR42715:SF10">
    <property type="entry name" value="BETA-GLUCOSIDASE"/>
    <property type="match status" value="1"/>
</dbReference>
<dbReference type="InterPro" id="IPR002772">
    <property type="entry name" value="Glyco_hydro_3_C"/>
</dbReference>
<proteinExistence type="inferred from homology"/>
<keyword evidence="4" id="KW-0326">Glycosidase</keyword>
<dbReference type="SMART" id="SM01217">
    <property type="entry name" value="Fn3_like"/>
    <property type="match status" value="1"/>
</dbReference>
<reference evidence="7 8" key="1">
    <citation type="submission" date="2019-07" db="EMBL/GenBank/DDBJ databases">
        <title>Bifidobacterium asteroides genomes.</title>
        <authorList>
            <person name="Zheng H."/>
        </authorList>
    </citation>
    <scope>NUCLEOTIDE SEQUENCE [LARGE SCALE GENOMIC DNA]</scope>
    <source>
        <strain evidence="7 8">W8102</strain>
    </source>
</reference>
<dbReference type="InterPro" id="IPR017853">
    <property type="entry name" value="GH"/>
</dbReference>
<dbReference type="InterPro" id="IPR026891">
    <property type="entry name" value="Fn3-like"/>
</dbReference>
<dbReference type="InterPro" id="IPR036881">
    <property type="entry name" value="Glyco_hydro_3_C_sf"/>
</dbReference>
<sequence>MEVKDLTVLERASLLSGKSTWATRALKRAGIPSMVLSDGPHGLRRQTGSGDNLGMGKSKPATCFPTAGTVACSWDPELAKTMGQALGSEARSLGVNMVLGPGMNIKRNPLCGRNFEYYSEDPQVAGHMAAGLIEGIQSQGVAATPKHFAMNSQELRRQASDSVVDERTMRELYLTGFEIAVRQAHPWAIMTSYNMVNGTYANENPHLLKDILRKEWGFDGMVVSDWGGSNSAVAAAANGSSLEMPQAGYDSVRQVAKAVQEGRLDEADLNARAEEVARLAKLTYHSDMDPDGNLTADQIRDHHQVARSIAEGSAVLLVNREGRLPLAAGTRVALVGDMAKTARFQGSGSSKVNAAKQESMLDLLRQGNGDGLELASYSQGYERHGEKNHSLIDQAVAAAGQADVIVACVGLDERSESEGLDRSHMDIPSNQVDLIKALGATDKPLVVVLVAGSPVTTDWIDQCDAVLYIGLSGQAGASATLNILTGRVNPSGHLAETWPKSYADCPSADWYPDPAHESIYREGPFVGYRYYLTADVEERFPFGYGLSYAHFAYADLTVDDKGVAFTLTNDSDRQGATVPQLYVQAPKGGVLRPVRELKGFKKVSLEAGQSTQVRIDFDQTTFRHFDTASNSWQVESGDWTIMIGSDARTMELSGHLSVQGTVDPQNPDPALGAYLTGRVKEVDDAAVTALFGHPVVRQGTVSTFGVNDPLSSWKDSRSALARFVANFLAKSERRHEAKTGNPDLNTLFLLNMPPRAMAKMTNGLIDTAMVEAIVRIPNGHLWRGLGGFIAGFFRNMAANRRTGKELNHE</sequence>
<comment type="caution">
    <text evidence="7">The sequence shown here is derived from an EMBL/GenBank/DDBJ whole genome shotgun (WGS) entry which is preliminary data.</text>
</comment>
<keyword evidence="2 4" id="KW-0378">Hydrolase</keyword>
<dbReference type="EMBL" id="VMHK01000001">
    <property type="protein sequence ID" value="TSJ83916.1"/>
    <property type="molecule type" value="Genomic_DNA"/>
</dbReference>
<dbReference type="InterPro" id="IPR001764">
    <property type="entry name" value="Glyco_hydro_3_N"/>
</dbReference>